<dbReference type="Proteomes" id="UP001274830">
    <property type="component" value="Unassembled WGS sequence"/>
</dbReference>
<name>A0AAE0WLU1_9PEZI</name>
<evidence type="ECO:0000313" key="2">
    <source>
        <dbReference type="Proteomes" id="UP001274830"/>
    </source>
</evidence>
<reference evidence="1" key="1">
    <citation type="submission" date="2023-07" db="EMBL/GenBank/DDBJ databases">
        <title>Black Yeasts Isolated from many extreme environments.</title>
        <authorList>
            <person name="Coleine C."/>
            <person name="Stajich J.E."/>
            <person name="Selbmann L."/>
        </authorList>
    </citation>
    <scope>NUCLEOTIDE SEQUENCE</scope>
    <source>
        <strain evidence="1">CCFEE 5485</strain>
    </source>
</reference>
<comment type="caution">
    <text evidence="1">The sequence shown here is derived from an EMBL/GenBank/DDBJ whole genome shotgun (WGS) entry which is preliminary data.</text>
</comment>
<organism evidence="1 2">
    <name type="scientific">Recurvomyces mirabilis</name>
    <dbReference type="NCBI Taxonomy" id="574656"/>
    <lineage>
        <taxon>Eukaryota</taxon>
        <taxon>Fungi</taxon>
        <taxon>Dikarya</taxon>
        <taxon>Ascomycota</taxon>
        <taxon>Pezizomycotina</taxon>
        <taxon>Dothideomycetes</taxon>
        <taxon>Dothideomycetidae</taxon>
        <taxon>Mycosphaerellales</taxon>
        <taxon>Teratosphaeriaceae</taxon>
        <taxon>Recurvomyces</taxon>
    </lineage>
</organism>
<protein>
    <submittedName>
        <fullName evidence="1">Uncharacterized protein</fullName>
    </submittedName>
</protein>
<keyword evidence="2" id="KW-1185">Reference proteome</keyword>
<dbReference type="EMBL" id="JAUTXT010000021">
    <property type="protein sequence ID" value="KAK3674135.1"/>
    <property type="molecule type" value="Genomic_DNA"/>
</dbReference>
<sequence length="449" mass="50259">MRESISASACSALSERPLPSVLSPLIAENIYLCTTIDYLAAIDGVQSYSHFRDKFESPFITPYDPANWRTFKLCVLEVVTRDSTVAAATTAAEAAHKARVSCLPHAQPLILYAAACEEFRSRLVKYNDVKDFDQILLALFLLILVEMMLPDETSAGLLNTESGVLAITIKEYLARDSASPLCLRLMSWLLICHGAARRSGNRGLLSSDLRSLFVAVIEPHHPLPSLQAASNTEADGILLSTLSESLFIYFARTQMLSAEVAELSHYHRSRTTGADQEEVSILMLDIKAQLERLWQDRPALMRHRPEDLYAQFNSTSIVTLFGLLSTLSNLVYHTELVEIGRNLSHEQGITIEAWQHLCEMRQIIEGSSKLHGTHPAFLRALLLVAIESPLGEDSTWAVAEMRKIHDPLCYSEFFANFSEGLADAQRRVGRRVTTRWFSMRTFGLQLPFL</sequence>
<proteinExistence type="predicted"/>
<dbReference type="AlphaFoldDB" id="A0AAE0WLU1"/>
<accession>A0AAE0WLU1</accession>
<gene>
    <name evidence="1" type="ORF">LTR78_005982</name>
</gene>
<evidence type="ECO:0000313" key="1">
    <source>
        <dbReference type="EMBL" id="KAK3674135.1"/>
    </source>
</evidence>